<dbReference type="RefSeq" id="WP_170178739.1">
    <property type="nucleotide sequence ID" value="NZ_RBIL01000001.1"/>
</dbReference>
<dbReference type="PANTHER" id="PTHR43591">
    <property type="entry name" value="METHYLTRANSFERASE"/>
    <property type="match status" value="1"/>
</dbReference>
<protein>
    <submittedName>
        <fullName evidence="2">Methyltransferase family protein</fullName>
    </submittedName>
</protein>
<dbReference type="GO" id="GO:0008757">
    <property type="term" value="F:S-adenosylmethionine-dependent methyltransferase activity"/>
    <property type="evidence" value="ECO:0007669"/>
    <property type="project" value="InterPro"/>
</dbReference>
<dbReference type="Gene3D" id="3.40.50.150">
    <property type="entry name" value="Vaccinia Virus protein VP39"/>
    <property type="match status" value="1"/>
</dbReference>
<name>A0A660L6X5_9ACTN</name>
<comment type="caution">
    <text evidence="2">The sequence shown here is derived from an EMBL/GenBank/DDBJ whole genome shotgun (WGS) entry which is preliminary data.</text>
</comment>
<proteinExistence type="predicted"/>
<feature type="domain" description="Methyltransferase type 11" evidence="1">
    <location>
        <begin position="49"/>
        <end position="138"/>
    </location>
</feature>
<accession>A0A660L6X5</accession>
<dbReference type="Pfam" id="PF08241">
    <property type="entry name" value="Methyltransf_11"/>
    <property type="match status" value="1"/>
</dbReference>
<dbReference type="SUPFAM" id="SSF53335">
    <property type="entry name" value="S-adenosyl-L-methionine-dependent methyltransferases"/>
    <property type="match status" value="1"/>
</dbReference>
<dbReference type="Proteomes" id="UP000278962">
    <property type="component" value="Unassembled WGS sequence"/>
</dbReference>
<dbReference type="GO" id="GO:0032259">
    <property type="term" value="P:methylation"/>
    <property type="evidence" value="ECO:0007669"/>
    <property type="project" value="UniProtKB-KW"/>
</dbReference>
<dbReference type="EMBL" id="RBIL01000001">
    <property type="protein sequence ID" value="RKQ90249.1"/>
    <property type="molecule type" value="Genomic_DNA"/>
</dbReference>
<sequence length="206" mass="23004">MPAAPTVEPYPGNVYDKYDTRNPVVRHLMRRFFAELDALVDPLAPGDLLDVGCGEGRVTEHLAERFAPDARVVGLDRDVPELRAAWAAREAPRIERMTGDAHALPFADDAFDVVTLIEMLQLVTDPPRALDEALRVARRAIVVTVPDEPLWRALNLARGAYVRERGNTPGHIHHWSRAAFADLLAARGEVVSLRRCRPWLLAVVRL</sequence>
<keyword evidence="2" id="KW-0489">Methyltransferase</keyword>
<keyword evidence="3" id="KW-1185">Reference proteome</keyword>
<keyword evidence="2" id="KW-0808">Transferase</keyword>
<reference evidence="2 3" key="1">
    <citation type="submission" date="2018-10" db="EMBL/GenBank/DDBJ databases">
        <title>Genomic Encyclopedia of Archaeal and Bacterial Type Strains, Phase II (KMG-II): from individual species to whole genera.</title>
        <authorList>
            <person name="Goeker M."/>
        </authorList>
    </citation>
    <scope>NUCLEOTIDE SEQUENCE [LARGE SCALE GENOMIC DNA]</scope>
    <source>
        <strain evidence="2 3">DSM 14954</strain>
    </source>
</reference>
<dbReference type="InterPro" id="IPR029063">
    <property type="entry name" value="SAM-dependent_MTases_sf"/>
</dbReference>
<dbReference type="AlphaFoldDB" id="A0A660L6X5"/>
<gene>
    <name evidence="2" type="ORF">C8N24_0048</name>
</gene>
<evidence type="ECO:0000313" key="3">
    <source>
        <dbReference type="Proteomes" id="UP000278962"/>
    </source>
</evidence>
<dbReference type="InterPro" id="IPR013216">
    <property type="entry name" value="Methyltransf_11"/>
</dbReference>
<evidence type="ECO:0000259" key="1">
    <source>
        <dbReference type="Pfam" id="PF08241"/>
    </source>
</evidence>
<dbReference type="CDD" id="cd02440">
    <property type="entry name" value="AdoMet_MTases"/>
    <property type="match status" value="1"/>
</dbReference>
<evidence type="ECO:0000313" key="2">
    <source>
        <dbReference type="EMBL" id="RKQ90249.1"/>
    </source>
</evidence>
<organism evidence="2 3">
    <name type="scientific">Solirubrobacter pauli</name>
    <dbReference type="NCBI Taxonomy" id="166793"/>
    <lineage>
        <taxon>Bacteria</taxon>
        <taxon>Bacillati</taxon>
        <taxon>Actinomycetota</taxon>
        <taxon>Thermoleophilia</taxon>
        <taxon>Solirubrobacterales</taxon>
        <taxon>Solirubrobacteraceae</taxon>
        <taxon>Solirubrobacter</taxon>
    </lineage>
</organism>